<gene>
    <name evidence="2" type="ORF">B5F14_00580</name>
</gene>
<comment type="caution">
    <text evidence="2">The sequence shown here is derived from an EMBL/GenBank/DDBJ whole genome shotgun (WGS) entry which is preliminary data.</text>
</comment>
<keyword evidence="3" id="KW-1185">Reference proteome</keyword>
<organism evidence="2 3">
    <name type="scientific">Faecalitalea cylindroides</name>
    <dbReference type="NCBI Taxonomy" id="39483"/>
    <lineage>
        <taxon>Bacteria</taxon>
        <taxon>Bacillati</taxon>
        <taxon>Bacillota</taxon>
        <taxon>Erysipelotrichia</taxon>
        <taxon>Erysipelotrichales</taxon>
        <taxon>Erysipelotrichaceae</taxon>
        <taxon>Faecalitalea</taxon>
    </lineage>
</organism>
<evidence type="ECO:0000259" key="1">
    <source>
        <dbReference type="SMART" id="SM00481"/>
    </source>
</evidence>
<dbReference type="GO" id="GO:0035312">
    <property type="term" value="F:5'-3' DNA exonuclease activity"/>
    <property type="evidence" value="ECO:0007669"/>
    <property type="project" value="TreeGrafter"/>
</dbReference>
<proteinExistence type="predicted"/>
<dbReference type="InterPro" id="IPR016195">
    <property type="entry name" value="Pol/histidinol_Pase-like"/>
</dbReference>
<dbReference type="GO" id="GO:0004534">
    <property type="term" value="F:5'-3' RNA exonuclease activity"/>
    <property type="evidence" value="ECO:0007669"/>
    <property type="project" value="TreeGrafter"/>
</dbReference>
<protein>
    <submittedName>
        <fullName evidence="2">Phosphatase</fullName>
    </submittedName>
</protein>
<dbReference type="InterPro" id="IPR052018">
    <property type="entry name" value="PHP_domain"/>
</dbReference>
<dbReference type="Gene3D" id="1.10.150.650">
    <property type="match status" value="1"/>
</dbReference>
<dbReference type="SMART" id="SM00481">
    <property type="entry name" value="POLIIIAc"/>
    <property type="match status" value="1"/>
</dbReference>
<dbReference type="Pfam" id="PF02811">
    <property type="entry name" value="PHP"/>
    <property type="match status" value="1"/>
</dbReference>
<evidence type="ECO:0000313" key="2">
    <source>
        <dbReference type="EMBL" id="OUP61917.1"/>
    </source>
</evidence>
<dbReference type="Gene3D" id="3.20.20.140">
    <property type="entry name" value="Metal-dependent hydrolases"/>
    <property type="match status" value="1"/>
</dbReference>
<dbReference type="PANTHER" id="PTHR42924">
    <property type="entry name" value="EXONUCLEASE"/>
    <property type="match status" value="1"/>
</dbReference>
<dbReference type="EMBL" id="NFKM01000001">
    <property type="protein sequence ID" value="OUP61917.1"/>
    <property type="molecule type" value="Genomic_DNA"/>
</dbReference>
<dbReference type="SUPFAM" id="SSF89550">
    <property type="entry name" value="PHP domain-like"/>
    <property type="match status" value="1"/>
</dbReference>
<dbReference type="AlphaFoldDB" id="A0A1Y4LZB3"/>
<feature type="domain" description="Polymerase/histidinol phosphatase N-terminal" evidence="1">
    <location>
        <begin position="4"/>
        <end position="70"/>
    </location>
</feature>
<reference evidence="3" key="1">
    <citation type="submission" date="2017-04" db="EMBL/GenBank/DDBJ databases">
        <title>Function of individual gut microbiota members based on whole genome sequencing of pure cultures obtained from chicken caecum.</title>
        <authorList>
            <person name="Medvecky M."/>
            <person name="Cejkova D."/>
            <person name="Polansky O."/>
            <person name="Karasova D."/>
            <person name="Kubasova T."/>
            <person name="Cizek A."/>
            <person name="Rychlik I."/>
        </authorList>
    </citation>
    <scope>NUCLEOTIDE SEQUENCE [LARGE SCALE GENOMIC DNA]</scope>
    <source>
        <strain evidence="3">An178</strain>
    </source>
</reference>
<sequence length="295" mass="33620">MNSFDLHMHSMYSGDGQFSPKELIDIADKKGLKIISLTDHDAVKGVKEITELGKEKGIRVIPGIECSTILEGNDVHLLGYGIDIENSYFVNLADRLNKLMYDAFYLRVEKIQNKYGIELDADELIEASHGKNPWFLMWTRIFNDPRYQGIEDFKDYIPGGKRSDPAPVNFFWDKCQAGSDLYVYVENPSFEDSVKKIHEAGGIAVVAHPFKTFYHKKDLLQKALDAGIDGVEVFSNYHAPEHIEYYEEFAKKHNLLITCGSDFHGEKKPSIEMGSYGLEKDGSEYINRFLKALEE</sequence>
<name>A0A1Y4LZB3_9FIRM</name>
<dbReference type="InterPro" id="IPR003141">
    <property type="entry name" value="Pol/His_phosphatase_N"/>
</dbReference>
<dbReference type="CDD" id="cd07438">
    <property type="entry name" value="PHP_HisPPase_AMP"/>
    <property type="match status" value="1"/>
</dbReference>
<dbReference type="RefSeq" id="WP_022355372.1">
    <property type="nucleotide sequence ID" value="NZ_CALHAA010000026.1"/>
</dbReference>
<evidence type="ECO:0000313" key="3">
    <source>
        <dbReference type="Proteomes" id="UP000195447"/>
    </source>
</evidence>
<accession>A0A1Y4LZB3</accession>
<dbReference type="Proteomes" id="UP000195447">
    <property type="component" value="Unassembled WGS sequence"/>
</dbReference>
<dbReference type="InterPro" id="IPR004013">
    <property type="entry name" value="PHP_dom"/>
</dbReference>
<dbReference type="PANTHER" id="PTHR42924:SF3">
    <property type="entry name" value="POLYMERASE_HISTIDINOL PHOSPHATASE N-TERMINAL DOMAIN-CONTAINING PROTEIN"/>
    <property type="match status" value="1"/>
</dbReference>